<dbReference type="InterPro" id="IPR036116">
    <property type="entry name" value="FN3_sf"/>
</dbReference>
<keyword evidence="2" id="KW-0472">Membrane</keyword>
<name>A0A0M2UP23_9BACT</name>
<keyword evidence="5" id="KW-1185">Reference proteome</keyword>
<sequence>MRPIHRSFITGTMQKLTPRFCRLALTGIFFPGVIVLSWFACRSYPLYSEDNIFSQATGSVPYYSQTEASGTQSAADAPRAITGPASRITQNSTTLHGVVNAHGLSTTVWFQYRIVNGPSKITAATQTVIGTDDTGITISIIELFPGSTYYYRLVAKNDAGTSYGREMSFTTLDIDSSIAMETTQPVGGIVINEGASSTNSLTVAATLSATDNTGITGYYLSASSLPPSQHSAGWISVPATTDYRDKVPFVVDNGNGATTVFVWYKDASGNISDAASDAIVVDTTPPIITIQDPTSDQIYATTSETISIGGDASDDLNEITSIVWTNNRETYNTDRNTLNWIIPHVLLAKGDNVITVKAADRVGNTGIAKITITYTTGDNAPLATTGLAASITTDLATLGGTVHAMGLPTTAWFQYGTSSRQYSSMSPIQDVEELELDTPVGNRLSGLQAGTTYYYRLVAQNSAGSASGGEMTFTTLPLKGRIYGKVVRFQKGDPIESVKVRLKGTKARKKVFQVVFSDTHGLFTIDNLDADTYGITATKTDFTTATQIVELKEGEEKKIEISLQSREKDKEEPKDTKIEQPKANETPQNVK</sequence>
<dbReference type="SUPFAM" id="SSF49452">
    <property type="entry name" value="Starch-binding domain-like"/>
    <property type="match status" value="1"/>
</dbReference>
<reference evidence="4 5" key="1">
    <citation type="journal article" date="2013" name="BMC Microbiol.">
        <title>Identification of the type II cytochrome c maturation pathway in anammox bacteria by comparative genomics.</title>
        <authorList>
            <person name="Ferousi C."/>
            <person name="Speth D.R."/>
            <person name="Reimann J."/>
            <person name="Op den Camp H.J."/>
            <person name="Allen J.W."/>
            <person name="Keltjens J.T."/>
            <person name="Jetten M.S."/>
        </authorList>
    </citation>
    <scope>NUCLEOTIDE SEQUENCE [LARGE SCALE GENOMIC DNA]</scope>
    <source>
        <strain evidence="4">RU1</strain>
    </source>
</reference>
<comment type="caution">
    <text evidence="4">The sequence shown here is derived from an EMBL/GenBank/DDBJ whole genome shotgun (WGS) entry which is preliminary data.</text>
</comment>
<proteinExistence type="predicted"/>
<dbReference type="Pfam" id="PF13620">
    <property type="entry name" value="CarboxypepD_reg"/>
    <property type="match status" value="1"/>
</dbReference>
<protein>
    <recommendedName>
        <fullName evidence="3">Fibronectin type-III domain-containing protein</fullName>
    </recommendedName>
</protein>
<dbReference type="GO" id="GO:0030246">
    <property type="term" value="F:carbohydrate binding"/>
    <property type="evidence" value="ECO:0007669"/>
    <property type="project" value="InterPro"/>
</dbReference>
<dbReference type="InterPro" id="IPR013784">
    <property type="entry name" value="Carb-bd-like_fold"/>
</dbReference>
<dbReference type="InterPro" id="IPR013783">
    <property type="entry name" value="Ig-like_fold"/>
</dbReference>
<evidence type="ECO:0000256" key="1">
    <source>
        <dbReference type="SAM" id="MobiDB-lite"/>
    </source>
</evidence>
<dbReference type="Gene3D" id="2.60.40.10">
    <property type="entry name" value="Immunoglobulins"/>
    <property type="match status" value="1"/>
</dbReference>
<feature type="region of interest" description="Disordered" evidence="1">
    <location>
        <begin position="559"/>
        <end position="591"/>
    </location>
</feature>
<keyword evidence="2" id="KW-1133">Transmembrane helix</keyword>
<dbReference type="AlphaFoldDB" id="A0A0M2UP23"/>
<feature type="compositionally biased region" description="Basic and acidic residues" evidence="1">
    <location>
        <begin position="559"/>
        <end position="582"/>
    </location>
</feature>
<keyword evidence="2" id="KW-0812">Transmembrane</keyword>
<evidence type="ECO:0000313" key="5">
    <source>
        <dbReference type="Proteomes" id="UP000034954"/>
    </source>
</evidence>
<accession>A0A0M2UP23</accession>
<dbReference type="EMBL" id="LAQJ01000313">
    <property type="protein sequence ID" value="KKO17888.1"/>
    <property type="molecule type" value="Genomic_DNA"/>
</dbReference>
<feature type="transmembrane region" description="Helical" evidence="2">
    <location>
        <begin position="20"/>
        <end position="40"/>
    </location>
</feature>
<dbReference type="SUPFAM" id="SSF49265">
    <property type="entry name" value="Fibronectin type III"/>
    <property type="match status" value="1"/>
</dbReference>
<organism evidence="4 5">
    <name type="scientific">Candidatus Brocadia fulgida</name>
    <dbReference type="NCBI Taxonomy" id="380242"/>
    <lineage>
        <taxon>Bacteria</taxon>
        <taxon>Pseudomonadati</taxon>
        <taxon>Planctomycetota</taxon>
        <taxon>Candidatus Brocadiia</taxon>
        <taxon>Candidatus Brocadiales</taxon>
        <taxon>Candidatus Brocadiaceae</taxon>
        <taxon>Candidatus Brocadia</taxon>
    </lineage>
</organism>
<feature type="domain" description="Fibronectin type-III" evidence="3">
    <location>
        <begin position="77"/>
        <end position="174"/>
    </location>
</feature>
<dbReference type="Gene3D" id="2.60.40.1120">
    <property type="entry name" value="Carboxypeptidase-like, regulatory domain"/>
    <property type="match status" value="1"/>
</dbReference>
<dbReference type="PROSITE" id="PS50853">
    <property type="entry name" value="FN3"/>
    <property type="match status" value="1"/>
</dbReference>
<evidence type="ECO:0000259" key="3">
    <source>
        <dbReference type="PROSITE" id="PS50853"/>
    </source>
</evidence>
<gene>
    <name evidence="4" type="ORF">BROFUL_03436</name>
</gene>
<evidence type="ECO:0000256" key="2">
    <source>
        <dbReference type="SAM" id="Phobius"/>
    </source>
</evidence>
<dbReference type="InterPro" id="IPR003961">
    <property type="entry name" value="FN3_dom"/>
</dbReference>
<evidence type="ECO:0000313" key="4">
    <source>
        <dbReference type="EMBL" id="KKO17888.1"/>
    </source>
</evidence>
<dbReference type="Proteomes" id="UP000034954">
    <property type="component" value="Unassembled WGS sequence"/>
</dbReference>